<proteinExistence type="inferred from homology"/>
<dbReference type="Pfam" id="PF08281">
    <property type="entry name" value="Sigma70_r4_2"/>
    <property type="match status" value="1"/>
</dbReference>
<protein>
    <submittedName>
        <fullName evidence="8">RNA polymerase sigma-70 factor (ECF subfamily)</fullName>
    </submittedName>
</protein>
<evidence type="ECO:0000256" key="1">
    <source>
        <dbReference type="ARBA" id="ARBA00010641"/>
    </source>
</evidence>
<dbReference type="NCBIfam" id="TIGR02937">
    <property type="entry name" value="sigma70-ECF"/>
    <property type="match status" value="1"/>
</dbReference>
<dbReference type="SUPFAM" id="SSF88659">
    <property type="entry name" value="Sigma3 and sigma4 domains of RNA polymerase sigma factors"/>
    <property type="match status" value="1"/>
</dbReference>
<gene>
    <name evidence="8" type="ORF">J2S00_001135</name>
</gene>
<accession>A0ABU0CPM6</accession>
<feature type="domain" description="RNA polymerase sigma factor 70 region 4 type 2" evidence="7">
    <location>
        <begin position="112"/>
        <end position="160"/>
    </location>
</feature>
<dbReference type="InterPro" id="IPR014284">
    <property type="entry name" value="RNA_pol_sigma-70_dom"/>
</dbReference>
<dbReference type="InterPro" id="IPR036388">
    <property type="entry name" value="WH-like_DNA-bd_sf"/>
</dbReference>
<dbReference type="CDD" id="cd06171">
    <property type="entry name" value="Sigma70_r4"/>
    <property type="match status" value="1"/>
</dbReference>
<dbReference type="NCBIfam" id="TIGR02950">
    <property type="entry name" value="SigM_subfam"/>
    <property type="match status" value="1"/>
</dbReference>
<name>A0ABU0CPM6_9BACI</name>
<evidence type="ECO:0000313" key="8">
    <source>
        <dbReference type="EMBL" id="MDQ0338351.1"/>
    </source>
</evidence>
<keyword evidence="5" id="KW-0804">Transcription</keyword>
<evidence type="ECO:0000259" key="7">
    <source>
        <dbReference type="Pfam" id="PF08281"/>
    </source>
</evidence>
<dbReference type="InterPro" id="IPR013325">
    <property type="entry name" value="RNA_pol_sigma_r2"/>
</dbReference>
<dbReference type="Pfam" id="PF04542">
    <property type="entry name" value="Sigma70_r2"/>
    <property type="match status" value="1"/>
</dbReference>
<organism evidence="8 9">
    <name type="scientific">Caldalkalibacillus uzonensis</name>
    <dbReference type="NCBI Taxonomy" id="353224"/>
    <lineage>
        <taxon>Bacteria</taxon>
        <taxon>Bacillati</taxon>
        <taxon>Bacillota</taxon>
        <taxon>Bacilli</taxon>
        <taxon>Bacillales</taxon>
        <taxon>Bacillaceae</taxon>
        <taxon>Caldalkalibacillus</taxon>
    </lineage>
</organism>
<evidence type="ECO:0000256" key="2">
    <source>
        <dbReference type="ARBA" id="ARBA00023015"/>
    </source>
</evidence>
<comment type="caution">
    <text evidence="8">The sequence shown here is derived from an EMBL/GenBank/DDBJ whole genome shotgun (WGS) entry which is preliminary data.</text>
</comment>
<dbReference type="InterPro" id="IPR007627">
    <property type="entry name" value="RNA_pol_sigma70_r2"/>
</dbReference>
<dbReference type="EMBL" id="JAUSUQ010000003">
    <property type="protein sequence ID" value="MDQ0338351.1"/>
    <property type="molecule type" value="Genomic_DNA"/>
</dbReference>
<evidence type="ECO:0000256" key="3">
    <source>
        <dbReference type="ARBA" id="ARBA00023082"/>
    </source>
</evidence>
<evidence type="ECO:0000256" key="5">
    <source>
        <dbReference type="ARBA" id="ARBA00023163"/>
    </source>
</evidence>
<dbReference type="SUPFAM" id="SSF88946">
    <property type="entry name" value="Sigma2 domain of RNA polymerase sigma factors"/>
    <property type="match status" value="1"/>
</dbReference>
<evidence type="ECO:0000256" key="4">
    <source>
        <dbReference type="ARBA" id="ARBA00023125"/>
    </source>
</evidence>
<dbReference type="PANTHER" id="PTHR43133">
    <property type="entry name" value="RNA POLYMERASE ECF-TYPE SIGMA FACTO"/>
    <property type="match status" value="1"/>
</dbReference>
<dbReference type="Gene3D" id="1.10.10.10">
    <property type="entry name" value="Winged helix-like DNA-binding domain superfamily/Winged helix DNA-binding domain"/>
    <property type="match status" value="1"/>
</dbReference>
<dbReference type="PANTHER" id="PTHR43133:SF52">
    <property type="entry name" value="ECF RNA POLYMERASE SIGMA FACTOR SIGL"/>
    <property type="match status" value="1"/>
</dbReference>
<dbReference type="Gene3D" id="1.10.1740.10">
    <property type="match status" value="1"/>
</dbReference>
<dbReference type="InterPro" id="IPR013324">
    <property type="entry name" value="RNA_pol_sigma_r3/r4-like"/>
</dbReference>
<dbReference type="InterPro" id="IPR013249">
    <property type="entry name" value="RNA_pol_sigma70_r4_t2"/>
</dbReference>
<keyword evidence="9" id="KW-1185">Reference proteome</keyword>
<dbReference type="Proteomes" id="UP001232445">
    <property type="component" value="Unassembled WGS sequence"/>
</dbReference>
<keyword evidence="2" id="KW-0805">Transcription regulation</keyword>
<comment type="similarity">
    <text evidence="1">Belongs to the sigma-70 factor family. ECF subfamily.</text>
</comment>
<reference evidence="8 9" key="1">
    <citation type="submission" date="2023-07" db="EMBL/GenBank/DDBJ databases">
        <title>Genomic Encyclopedia of Type Strains, Phase IV (KMG-IV): sequencing the most valuable type-strain genomes for metagenomic binning, comparative biology and taxonomic classification.</title>
        <authorList>
            <person name="Goeker M."/>
        </authorList>
    </citation>
    <scope>NUCLEOTIDE SEQUENCE [LARGE SCALE GENOMIC DNA]</scope>
    <source>
        <strain evidence="8 9">DSM 17740</strain>
    </source>
</reference>
<dbReference type="InterPro" id="IPR039425">
    <property type="entry name" value="RNA_pol_sigma-70-like"/>
</dbReference>
<dbReference type="InterPro" id="IPR014296">
    <property type="entry name" value="RNA_pol_sigma-M_bacilli"/>
</dbReference>
<feature type="domain" description="RNA polymerase sigma-70 region 2" evidence="6">
    <location>
        <begin position="11"/>
        <end position="78"/>
    </location>
</feature>
<sequence length="181" mass="22129">MDNYFRQLEKFYEQYQPEIYAYLYHQTGRKEIAEELCQDVFLKAYHGLPSYRGQASIKSWLYRIAHNHFVTWYRRETRYRMVPIKTELLHQLEADHDLPHKSLEQKEESEHVRRILNQLKTEFRTVLILRDIQELAYQEIADILGWSLPKVKTTLHRARLQFRLDFEKYEQGQVVNQRRKG</sequence>
<evidence type="ECO:0000313" key="9">
    <source>
        <dbReference type="Proteomes" id="UP001232445"/>
    </source>
</evidence>
<keyword evidence="4" id="KW-0238">DNA-binding</keyword>
<dbReference type="RefSeq" id="WP_307336551.1">
    <property type="nucleotide sequence ID" value="NZ_JAUSUQ010000003.1"/>
</dbReference>
<keyword evidence="3" id="KW-0731">Sigma factor</keyword>
<evidence type="ECO:0000259" key="6">
    <source>
        <dbReference type="Pfam" id="PF04542"/>
    </source>
</evidence>